<dbReference type="AlphaFoldDB" id="A0A015U1Y0"/>
<reference evidence="2 3" key="1">
    <citation type="submission" date="2014-02" db="EMBL/GenBank/DDBJ databases">
        <authorList>
            <person name="Sears C."/>
            <person name="Carroll K."/>
            <person name="Sack B.R."/>
            <person name="Qadri F."/>
            <person name="Myers L.L."/>
            <person name="Chung G.-T."/>
            <person name="Escheverria P."/>
            <person name="Fraser C.M."/>
            <person name="Sadzewicz L."/>
            <person name="Shefchek K.A."/>
            <person name="Tallon L."/>
            <person name="Das S.P."/>
            <person name="Daugherty S."/>
            <person name="Mongodin E.F."/>
        </authorList>
    </citation>
    <scope>NUCLEOTIDE SEQUENCE [LARGE SCALE GENOMIC DNA]</scope>
    <source>
        <strain evidence="3">3998T(B)3</strain>
    </source>
</reference>
<keyword evidence="1" id="KW-0732">Signal</keyword>
<dbReference type="InterPro" id="IPR021958">
    <property type="entry name" value="DUF3575"/>
</dbReference>
<evidence type="ECO:0000313" key="3">
    <source>
        <dbReference type="Proteomes" id="UP000020773"/>
    </source>
</evidence>
<sequence length="188" mass="21196">MKKLILFGAAISISVAVSAQHVALKNNLLYDATTTPNLALEVGLGKKTTLDLYGGYNPFMFGNHKRFKHWLAQPEFRYWTCERFNGTFWGVHLHGGEFSVAGISLPFKIFPSLKDHRYEGYFYGGGVSVGHQWLLSKHWSLEASVGVGYAHWVYDKYRCVNCSPKIKSGHKNYVGPTKAAVSLVYFIR</sequence>
<organism evidence="2 3">
    <name type="scientific">Bacteroides fragilis str. 3998T(B)3</name>
    <dbReference type="NCBI Taxonomy" id="1339316"/>
    <lineage>
        <taxon>Bacteria</taxon>
        <taxon>Pseudomonadati</taxon>
        <taxon>Bacteroidota</taxon>
        <taxon>Bacteroidia</taxon>
        <taxon>Bacteroidales</taxon>
        <taxon>Bacteroidaceae</taxon>
        <taxon>Bacteroides</taxon>
    </lineage>
</organism>
<dbReference type="RefSeq" id="WP_008768690.1">
    <property type="nucleotide sequence ID" value="NZ_JGDB01000139.1"/>
</dbReference>
<protein>
    <recommendedName>
        <fullName evidence="4">DUF3575 domain-containing protein</fullName>
    </recommendedName>
</protein>
<accession>A0A015U1Y0</accession>
<comment type="caution">
    <text evidence="2">The sequence shown here is derived from an EMBL/GenBank/DDBJ whole genome shotgun (WGS) entry which is preliminary data.</text>
</comment>
<evidence type="ECO:0008006" key="4">
    <source>
        <dbReference type="Google" id="ProtNLM"/>
    </source>
</evidence>
<dbReference type="PATRIC" id="fig|1339316.3.peg.2498"/>
<name>A0A015U1Y0_BACFG</name>
<dbReference type="InterPro" id="IPR036709">
    <property type="entry name" value="Autotransporte_beta_dom_sf"/>
</dbReference>
<dbReference type="SUPFAM" id="SSF103515">
    <property type="entry name" value="Autotransporter"/>
    <property type="match status" value="1"/>
</dbReference>
<dbReference type="EMBL" id="JGDB01000139">
    <property type="protein sequence ID" value="EXY90694.1"/>
    <property type="molecule type" value="Genomic_DNA"/>
</dbReference>
<feature type="chain" id="PRO_5001477034" description="DUF3575 domain-containing protein" evidence="1">
    <location>
        <begin position="20"/>
        <end position="188"/>
    </location>
</feature>
<gene>
    <name evidence="2" type="ORF">M125_2607</name>
</gene>
<dbReference type="Proteomes" id="UP000020773">
    <property type="component" value="Unassembled WGS sequence"/>
</dbReference>
<feature type="signal peptide" evidence="1">
    <location>
        <begin position="1"/>
        <end position="19"/>
    </location>
</feature>
<proteinExistence type="predicted"/>
<evidence type="ECO:0000256" key="1">
    <source>
        <dbReference type="SAM" id="SignalP"/>
    </source>
</evidence>
<dbReference type="Pfam" id="PF12099">
    <property type="entry name" value="DUF3575"/>
    <property type="match status" value="1"/>
</dbReference>
<evidence type="ECO:0000313" key="2">
    <source>
        <dbReference type="EMBL" id="EXY90694.1"/>
    </source>
</evidence>